<dbReference type="Proteomes" id="UP000239156">
    <property type="component" value="Unassembled WGS sequence"/>
</dbReference>
<organism evidence="2 3">
    <name type="scientific">Puccinia striiformis</name>
    <dbReference type="NCBI Taxonomy" id="27350"/>
    <lineage>
        <taxon>Eukaryota</taxon>
        <taxon>Fungi</taxon>
        <taxon>Dikarya</taxon>
        <taxon>Basidiomycota</taxon>
        <taxon>Pucciniomycotina</taxon>
        <taxon>Pucciniomycetes</taxon>
        <taxon>Pucciniales</taxon>
        <taxon>Pucciniaceae</taxon>
        <taxon>Puccinia</taxon>
    </lineage>
</organism>
<evidence type="ECO:0008006" key="4">
    <source>
        <dbReference type="Google" id="ProtNLM"/>
    </source>
</evidence>
<proteinExistence type="predicted"/>
<dbReference type="AlphaFoldDB" id="A0A2S4VVR4"/>
<feature type="compositionally biased region" description="Pro residues" evidence="1">
    <location>
        <begin position="53"/>
        <end position="66"/>
    </location>
</feature>
<evidence type="ECO:0000313" key="2">
    <source>
        <dbReference type="EMBL" id="POW13601.1"/>
    </source>
</evidence>
<feature type="region of interest" description="Disordered" evidence="1">
    <location>
        <begin position="150"/>
        <end position="172"/>
    </location>
</feature>
<name>A0A2S4VVR4_9BASI</name>
<feature type="region of interest" description="Disordered" evidence="1">
    <location>
        <begin position="49"/>
        <end position="71"/>
    </location>
</feature>
<evidence type="ECO:0000313" key="3">
    <source>
        <dbReference type="Proteomes" id="UP000239156"/>
    </source>
</evidence>
<sequence>MLSLDMIDLKCICKQPDLLASNEACFRKECDLNSLMKALKLKATCQESYGTTSPPPVDTTPSPSLPPGSSSQPAMVYPSYPYMTTTPPTNQAPPVYYYPYPEPYPHVIASNTLQVGNFLLVPLHRRPVLPHLELHLNFSLPQLIQVPAPATQAPAPATQAPAPATQAPGLPS</sequence>
<dbReference type="VEuPathDB" id="FungiDB:PSHT_15308"/>
<gene>
    <name evidence="2" type="ORF">PSTT_03596</name>
</gene>
<dbReference type="VEuPathDB" id="FungiDB:PSTT_03596"/>
<keyword evidence="3" id="KW-1185">Reference proteome</keyword>
<comment type="caution">
    <text evidence="2">The sequence shown here is derived from an EMBL/GenBank/DDBJ whole genome shotgun (WGS) entry which is preliminary data.</text>
</comment>
<evidence type="ECO:0000256" key="1">
    <source>
        <dbReference type="SAM" id="MobiDB-lite"/>
    </source>
</evidence>
<accession>A0A2S4VVR4</accession>
<reference evidence="2" key="1">
    <citation type="submission" date="2017-12" db="EMBL/GenBank/DDBJ databases">
        <title>Gene loss provides genomic basis for host adaptation in cereal stripe rust fungi.</title>
        <authorList>
            <person name="Xia C."/>
        </authorList>
    </citation>
    <scope>NUCLEOTIDE SEQUENCE [LARGE SCALE GENOMIC DNA]</scope>
    <source>
        <strain evidence="2">93-210</strain>
    </source>
</reference>
<protein>
    <recommendedName>
        <fullName evidence="4">Extracellular membrane protein CFEM domain-containing protein</fullName>
    </recommendedName>
</protein>
<dbReference type="EMBL" id="PKSL01000023">
    <property type="protein sequence ID" value="POW13601.1"/>
    <property type="molecule type" value="Genomic_DNA"/>
</dbReference>